<name>A0ABQ4TPB8_9HYPH</name>
<keyword evidence="3" id="KW-1133">Transmembrane helix</keyword>
<dbReference type="PROSITE" id="PS51352">
    <property type="entry name" value="THIOREDOXIN_2"/>
    <property type="match status" value="1"/>
</dbReference>
<keyword evidence="6" id="KW-1185">Reference proteome</keyword>
<comment type="caution">
    <text evidence="5">The sequence shown here is derived from an EMBL/GenBank/DDBJ whole genome shotgun (WGS) entry which is preliminary data.</text>
</comment>
<proteinExistence type="inferred from homology"/>
<feature type="transmembrane region" description="Helical" evidence="3">
    <location>
        <begin position="24"/>
        <end position="45"/>
    </location>
</feature>
<comment type="similarity">
    <text evidence="1">Belongs to the SCO1/2 family.</text>
</comment>
<dbReference type="InterPro" id="IPR036249">
    <property type="entry name" value="Thioredoxin-like_sf"/>
</dbReference>
<keyword evidence="2" id="KW-0186">Copper</keyword>
<accession>A0ABQ4TPB8</accession>
<reference evidence="5" key="1">
    <citation type="journal article" date="2021" name="Front. Microbiol.">
        <title>Comprehensive Comparative Genomics and Phenotyping of Methylobacterium Species.</title>
        <authorList>
            <person name="Alessa O."/>
            <person name="Ogura Y."/>
            <person name="Fujitani Y."/>
            <person name="Takami H."/>
            <person name="Hayashi T."/>
            <person name="Sahin N."/>
            <person name="Tani A."/>
        </authorList>
    </citation>
    <scope>NUCLEOTIDE SEQUENCE</scope>
    <source>
        <strain evidence="5">DSM 23674</strain>
    </source>
</reference>
<reference evidence="5" key="2">
    <citation type="submission" date="2021-08" db="EMBL/GenBank/DDBJ databases">
        <authorList>
            <person name="Tani A."/>
            <person name="Ola A."/>
            <person name="Ogura Y."/>
            <person name="Katsura K."/>
            <person name="Hayashi T."/>
        </authorList>
    </citation>
    <scope>NUCLEOTIDE SEQUENCE</scope>
    <source>
        <strain evidence="5">DSM 23674</strain>
    </source>
</reference>
<gene>
    <name evidence="5" type="ORF">EKPJFOCH_2454</name>
</gene>
<evidence type="ECO:0000259" key="4">
    <source>
        <dbReference type="PROSITE" id="PS51352"/>
    </source>
</evidence>
<dbReference type="CDD" id="cd02968">
    <property type="entry name" value="SCO"/>
    <property type="match status" value="1"/>
</dbReference>
<dbReference type="InterPro" id="IPR013766">
    <property type="entry name" value="Thioredoxin_domain"/>
</dbReference>
<keyword evidence="3" id="KW-0472">Membrane</keyword>
<dbReference type="SUPFAM" id="SSF52833">
    <property type="entry name" value="Thioredoxin-like"/>
    <property type="match status" value="1"/>
</dbReference>
<protein>
    <recommendedName>
        <fullName evidence="4">Thioredoxin domain-containing protein</fullName>
    </recommendedName>
</protein>
<dbReference type="EMBL" id="BPRA01000010">
    <property type="protein sequence ID" value="GJE55957.1"/>
    <property type="molecule type" value="Genomic_DNA"/>
</dbReference>
<dbReference type="Gene3D" id="3.40.30.10">
    <property type="entry name" value="Glutaredoxin"/>
    <property type="match status" value="1"/>
</dbReference>
<keyword evidence="3" id="KW-0812">Transmembrane</keyword>
<dbReference type="RefSeq" id="WP_238232066.1">
    <property type="nucleotide sequence ID" value="NZ_BPRA01000010.1"/>
</dbReference>
<dbReference type="InterPro" id="IPR003782">
    <property type="entry name" value="SCO1/SenC"/>
</dbReference>
<evidence type="ECO:0000256" key="3">
    <source>
        <dbReference type="SAM" id="Phobius"/>
    </source>
</evidence>
<evidence type="ECO:0000313" key="5">
    <source>
        <dbReference type="EMBL" id="GJE55957.1"/>
    </source>
</evidence>
<dbReference type="Proteomes" id="UP001055101">
    <property type="component" value="Unassembled WGS sequence"/>
</dbReference>
<evidence type="ECO:0000256" key="1">
    <source>
        <dbReference type="ARBA" id="ARBA00010996"/>
    </source>
</evidence>
<dbReference type="Pfam" id="PF02630">
    <property type="entry name" value="SCO1-SenC"/>
    <property type="match status" value="1"/>
</dbReference>
<dbReference type="PANTHER" id="PTHR12151">
    <property type="entry name" value="ELECTRON TRANSPORT PROTIN SCO1/SENC FAMILY MEMBER"/>
    <property type="match status" value="1"/>
</dbReference>
<evidence type="ECO:0000256" key="2">
    <source>
        <dbReference type="ARBA" id="ARBA00023008"/>
    </source>
</evidence>
<sequence length="218" mass="23335">MSTLGTTMPTDPQAARSGMRRADYLLFGVLALGLIAIAGTTFAMWPVGPKPPPLSVVGGPFRLQSSKGGVLDSASLRGKPFLVFFGFTQCPNVCPTTLADLSNLIDEMQKQGGDIQALYITLDPERDTAAVLSEYMKSFSDRITGLTGTPAEIDRVAASYRAYAKRVPLPDGDYTLEHTLMVYLMDQNGGFIGPLDLGAGHGLALKQIRQALKGHQNS</sequence>
<evidence type="ECO:0000313" key="6">
    <source>
        <dbReference type="Proteomes" id="UP001055101"/>
    </source>
</evidence>
<dbReference type="PANTHER" id="PTHR12151:SF25">
    <property type="entry name" value="LINALOOL DEHYDRATASE_ISOMERASE DOMAIN-CONTAINING PROTEIN"/>
    <property type="match status" value="1"/>
</dbReference>
<organism evidence="5 6">
    <name type="scientific">Methylobacterium thuringiense</name>
    <dbReference type="NCBI Taxonomy" id="1003091"/>
    <lineage>
        <taxon>Bacteria</taxon>
        <taxon>Pseudomonadati</taxon>
        <taxon>Pseudomonadota</taxon>
        <taxon>Alphaproteobacteria</taxon>
        <taxon>Hyphomicrobiales</taxon>
        <taxon>Methylobacteriaceae</taxon>
        <taxon>Methylobacterium</taxon>
    </lineage>
</organism>
<feature type="domain" description="Thioredoxin" evidence="4">
    <location>
        <begin position="52"/>
        <end position="217"/>
    </location>
</feature>